<reference evidence="2" key="1">
    <citation type="submission" date="2019-07" db="EMBL/GenBank/DDBJ databases">
        <title>Hyphodiscus hymeniophilus genome sequencing and assembly.</title>
        <authorList>
            <person name="Kramer G."/>
            <person name="Nodwell J."/>
        </authorList>
    </citation>
    <scope>NUCLEOTIDE SEQUENCE</scope>
    <source>
        <strain evidence="2">ATCC 34498</strain>
    </source>
</reference>
<evidence type="ECO:0000313" key="3">
    <source>
        <dbReference type="Proteomes" id="UP000785200"/>
    </source>
</evidence>
<dbReference type="PANTHER" id="PTHR13593:SF116">
    <property type="entry name" value="PLC-LIKE PHOSPHODIESTERASE"/>
    <property type="match status" value="1"/>
</dbReference>
<dbReference type="GO" id="GO:0008081">
    <property type="term" value="F:phosphoric diester hydrolase activity"/>
    <property type="evidence" value="ECO:0007669"/>
    <property type="project" value="InterPro"/>
</dbReference>
<keyword evidence="1" id="KW-0732">Signal</keyword>
<dbReference type="OrthoDB" id="1046782at2759"/>
<feature type="signal peptide" evidence="1">
    <location>
        <begin position="1"/>
        <end position="17"/>
    </location>
</feature>
<gene>
    <name evidence="2" type="ORF">D0Z07_0792</name>
</gene>
<dbReference type="PANTHER" id="PTHR13593">
    <property type="match status" value="1"/>
</dbReference>
<evidence type="ECO:0000256" key="1">
    <source>
        <dbReference type="SAM" id="SignalP"/>
    </source>
</evidence>
<dbReference type="Proteomes" id="UP000785200">
    <property type="component" value="Unassembled WGS sequence"/>
</dbReference>
<dbReference type="InterPro" id="IPR051057">
    <property type="entry name" value="PI-PLC_domain"/>
</dbReference>
<dbReference type="InterPro" id="IPR017946">
    <property type="entry name" value="PLC-like_Pdiesterase_TIM-brl"/>
</dbReference>
<dbReference type="Gene3D" id="3.20.20.190">
    <property type="entry name" value="Phosphatidylinositol (PI) phosphodiesterase"/>
    <property type="match status" value="1"/>
</dbReference>
<evidence type="ECO:0000313" key="2">
    <source>
        <dbReference type="EMBL" id="KAG0651953.1"/>
    </source>
</evidence>
<dbReference type="SUPFAM" id="SSF51695">
    <property type="entry name" value="PLC-like phosphodiesterases"/>
    <property type="match status" value="1"/>
</dbReference>
<comment type="caution">
    <text evidence="2">The sequence shown here is derived from an EMBL/GenBank/DDBJ whole genome shotgun (WGS) entry which is preliminary data.</text>
</comment>
<accession>A0A9P6VPS5</accession>
<dbReference type="EMBL" id="VNKQ01000003">
    <property type="protein sequence ID" value="KAG0651953.1"/>
    <property type="molecule type" value="Genomic_DNA"/>
</dbReference>
<feature type="chain" id="PRO_5040182887" evidence="1">
    <location>
        <begin position="18"/>
        <end position="393"/>
    </location>
</feature>
<keyword evidence="3" id="KW-1185">Reference proteome</keyword>
<sequence length="393" mass="43573">MLAKALTVLSLSFGVLAAPTVLQSRSPSSISDLALQKVLSDASPVFGYYTTKNTKYSTWMSKYSDSTQLIHLNIPGAHDPQTWNYSQATQEALKHVTDLDGNPPLPAEVYRCQEKSFIDMLSAGIRVFDIRYAFDVTNSTLVYWHSQGLLSETATVEDTLFGFYTWLDAHPTETLMLSFQYEGSTTLYGTNDANVQLQLFNLLTSAAAKKYFLQTSNAFGTLGEARGKITLLKRFDMDQLPASYSNLPGVHFSPSLWTDDDPDITLVYDTVRNATAYIEDYYETDVGNGASAAYNIALKYNATTSHLLKAANPTYRDSLFWSFASSENDVNTPIDTPKIMAVGNGTYTPLGGVNQQLVPFFRRMKGKRLGIVMFDFFDTPGELVESFLDVSPA</sequence>
<organism evidence="2 3">
    <name type="scientific">Hyphodiscus hymeniophilus</name>
    <dbReference type="NCBI Taxonomy" id="353542"/>
    <lineage>
        <taxon>Eukaryota</taxon>
        <taxon>Fungi</taxon>
        <taxon>Dikarya</taxon>
        <taxon>Ascomycota</taxon>
        <taxon>Pezizomycotina</taxon>
        <taxon>Leotiomycetes</taxon>
        <taxon>Helotiales</taxon>
        <taxon>Hyphodiscaceae</taxon>
        <taxon>Hyphodiscus</taxon>
    </lineage>
</organism>
<dbReference type="GO" id="GO:0006629">
    <property type="term" value="P:lipid metabolic process"/>
    <property type="evidence" value="ECO:0007669"/>
    <property type="project" value="InterPro"/>
</dbReference>
<dbReference type="AlphaFoldDB" id="A0A9P6VPS5"/>
<proteinExistence type="predicted"/>
<protein>
    <submittedName>
        <fullName evidence="2">1-phosphatidylinositol phosphodiesterase</fullName>
    </submittedName>
</protein>
<name>A0A9P6VPS5_9HELO</name>